<proteinExistence type="predicted"/>
<dbReference type="AlphaFoldDB" id="A0A9W9Z3F1"/>
<feature type="transmembrane region" description="Helical" evidence="1">
    <location>
        <begin position="77"/>
        <end position="100"/>
    </location>
</feature>
<keyword evidence="3" id="KW-1185">Reference proteome</keyword>
<gene>
    <name evidence="2" type="ORF">OS493_007583</name>
</gene>
<keyword evidence="1" id="KW-0812">Transmembrane</keyword>
<sequence length="129" mass="14229">MSLLNVRLAVKTPDDSSNTVIPRDILSQLIMKVAPEVHRRLGHGIAYIDRVEVVVSATPEASGRDSEKPHSATVNKYALVVLGVLLGVVCLIAIIVIVLYRRKTKRDETSLTQEVFDDKPGENIRLMAL</sequence>
<keyword evidence="1" id="KW-1133">Transmembrane helix</keyword>
<evidence type="ECO:0000313" key="3">
    <source>
        <dbReference type="Proteomes" id="UP001163046"/>
    </source>
</evidence>
<evidence type="ECO:0000313" key="2">
    <source>
        <dbReference type="EMBL" id="KAJ7374476.1"/>
    </source>
</evidence>
<dbReference type="OrthoDB" id="5946501at2759"/>
<dbReference type="EMBL" id="MU826828">
    <property type="protein sequence ID" value="KAJ7374476.1"/>
    <property type="molecule type" value="Genomic_DNA"/>
</dbReference>
<evidence type="ECO:0000256" key="1">
    <source>
        <dbReference type="SAM" id="Phobius"/>
    </source>
</evidence>
<dbReference type="Proteomes" id="UP001163046">
    <property type="component" value="Unassembled WGS sequence"/>
</dbReference>
<reference evidence="2" key="1">
    <citation type="submission" date="2023-01" db="EMBL/GenBank/DDBJ databases">
        <title>Genome assembly of the deep-sea coral Lophelia pertusa.</title>
        <authorList>
            <person name="Herrera S."/>
            <person name="Cordes E."/>
        </authorList>
    </citation>
    <scope>NUCLEOTIDE SEQUENCE</scope>
    <source>
        <strain evidence="2">USNM1676648</strain>
        <tissue evidence="2">Polyp</tissue>
    </source>
</reference>
<organism evidence="2 3">
    <name type="scientific">Desmophyllum pertusum</name>
    <dbReference type="NCBI Taxonomy" id="174260"/>
    <lineage>
        <taxon>Eukaryota</taxon>
        <taxon>Metazoa</taxon>
        <taxon>Cnidaria</taxon>
        <taxon>Anthozoa</taxon>
        <taxon>Hexacorallia</taxon>
        <taxon>Scleractinia</taxon>
        <taxon>Caryophylliina</taxon>
        <taxon>Caryophylliidae</taxon>
        <taxon>Desmophyllum</taxon>
    </lineage>
</organism>
<accession>A0A9W9Z3F1</accession>
<comment type="caution">
    <text evidence="2">The sequence shown here is derived from an EMBL/GenBank/DDBJ whole genome shotgun (WGS) entry which is preliminary data.</text>
</comment>
<protein>
    <submittedName>
        <fullName evidence="2">Uncharacterized protein</fullName>
    </submittedName>
</protein>
<name>A0A9W9Z3F1_9CNID</name>
<keyword evidence="1" id="KW-0472">Membrane</keyword>